<accession>A0AC35GLN1</accession>
<organism evidence="1 2">
    <name type="scientific">Panagrolaimus sp. PS1159</name>
    <dbReference type="NCBI Taxonomy" id="55785"/>
    <lineage>
        <taxon>Eukaryota</taxon>
        <taxon>Metazoa</taxon>
        <taxon>Ecdysozoa</taxon>
        <taxon>Nematoda</taxon>
        <taxon>Chromadorea</taxon>
        <taxon>Rhabditida</taxon>
        <taxon>Tylenchina</taxon>
        <taxon>Panagrolaimomorpha</taxon>
        <taxon>Panagrolaimoidea</taxon>
        <taxon>Panagrolaimidae</taxon>
        <taxon>Panagrolaimus</taxon>
    </lineage>
</organism>
<reference evidence="2" key="1">
    <citation type="submission" date="2022-11" db="UniProtKB">
        <authorList>
            <consortium name="WormBaseParasite"/>
        </authorList>
    </citation>
    <scope>IDENTIFICATION</scope>
</reference>
<protein>
    <submittedName>
        <fullName evidence="2">Uncharacterized protein</fullName>
    </submittedName>
</protein>
<proteinExistence type="predicted"/>
<name>A0AC35GLN1_9BILA</name>
<evidence type="ECO:0000313" key="2">
    <source>
        <dbReference type="WBParaSite" id="PS1159_v2.g6594.t1"/>
    </source>
</evidence>
<dbReference type="WBParaSite" id="PS1159_v2.g6594.t1">
    <property type="protein sequence ID" value="PS1159_v2.g6594.t1"/>
    <property type="gene ID" value="PS1159_v2.g6594"/>
</dbReference>
<evidence type="ECO:0000313" key="1">
    <source>
        <dbReference type="Proteomes" id="UP000887580"/>
    </source>
</evidence>
<dbReference type="Proteomes" id="UP000887580">
    <property type="component" value="Unplaced"/>
</dbReference>
<sequence>MFEADIAFNRQGKKQLYIIPDNNGAFKIFNVDSRTNDNSEEKAFFVAVVESYDYSTKERIVKQNSFNHDLIELDVNSAEQLFEKYVEFMGLDIEQFANETAKKDKMRRMFKKYSDSKNSQITKTATIKRRSNRQIN</sequence>